<name>A0AAE9X2Z2_9CAUD</name>
<gene>
    <name evidence="2" type="primary">KSC_gp048</name>
</gene>
<organism evidence="2 3">
    <name type="scientific">Caulobacter phage KSC</name>
    <dbReference type="NCBI Taxonomy" id="3020398"/>
    <lineage>
        <taxon>Viruses</taxon>
        <taxon>Duplodnaviria</taxon>
        <taxon>Heunggongvirae</taxon>
        <taxon>Uroviricota</taxon>
        <taxon>Caudoviricetes</taxon>
        <taxon>Autographivirales</taxon>
        <taxon>Autonotataviridae</taxon>
        <taxon>Percyvirus</taxon>
        <taxon>Percyvirus KSC</taxon>
    </lineage>
</organism>
<proteinExistence type="predicted"/>
<evidence type="ECO:0000313" key="3">
    <source>
        <dbReference type="Proteomes" id="UP001221122"/>
    </source>
</evidence>
<feature type="region of interest" description="Disordered" evidence="1">
    <location>
        <begin position="86"/>
        <end position="114"/>
    </location>
</feature>
<dbReference type="Proteomes" id="UP001221122">
    <property type="component" value="Segment"/>
</dbReference>
<keyword evidence="3" id="KW-1185">Reference proteome</keyword>
<evidence type="ECO:0000313" key="2">
    <source>
        <dbReference type="EMBL" id="WCD56185.1"/>
    </source>
</evidence>
<reference evidence="3" key="1">
    <citation type="journal article" date="2024" name="Viruses">
        <title>New Genera and Species of Caulobacter and Brevundimonas Bacteriophages Provide Insights into Phage Genome Evolution.</title>
        <authorList>
            <person name="Ely B."/>
            <person name="Hils M."/>
            <person name="Clarke A."/>
            <person name="Albert M."/>
            <person name="Holness N."/>
            <person name="Lenski J."/>
            <person name="Mohammadi T."/>
        </authorList>
    </citation>
    <scope>NUCLEOTIDE SEQUENCE [LARGE SCALE GENOMIC DNA]</scope>
</reference>
<evidence type="ECO:0000256" key="1">
    <source>
        <dbReference type="SAM" id="MobiDB-lite"/>
    </source>
</evidence>
<feature type="compositionally biased region" description="Basic and acidic residues" evidence="1">
    <location>
        <begin position="86"/>
        <end position="100"/>
    </location>
</feature>
<protein>
    <submittedName>
        <fullName evidence="2">I-spanin</fullName>
    </submittedName>
</protein>
<sequence length="114" mass="12580">MTNKVSSGWKSASLSIAVLAVFLLVWAIFAQRVANQRKDDLKALQADYVQAVEVVRQQQLEAVNADKATVQAAQAKQKIAKSTAKQQEKVENAVQKHPEWANEPIPADVLDSLR</sequence>
<accession>A0AAE9X2Z2</accession>
<dbReference type="EMBL" id="OQ135104">
    <property type="protein sequence ID" value="WCD56185.1"/>
    <property type="molecule type" value="Genomic_DNA"/>
</dbReference>